<reference evidence="2 3" key="1">
    <citation type="submission" date="2020-08" db="EMBL/GenBank/DDBJ databases">
        <authorList>
            <person name="Koutsovoulos G."/>
            <person name="Danchin GJ E."/>
        </authorList>
    </citation>
    <scope>NUCLEOTIDE SEQUENCE [LARGE SCALE GENOMIC DNA]</scope>
</reference>
<evidence type="ECO:0000313" key="3">
    <source>
        <dbReference type="Proteomes" id="UP000580250"/>
    </source>
</evidence>
<proteinExistence type="predicted"/>
<gene>
    <name evidence="1" type="ORF">MENT_LOCUS500</name>
    <name evidence="2" type="ORF">MENT_LOCUS501</name>
</gene>
<accession>A0A6V7TJS3</accession>
<evidence type="ECO:0000313" key="2">
    <source>
        <dbReference type="EMBL" id="CAD2123565.1"/>
    </source>
</evidence>
<dbReference type="AlphaFoldDB" id="A0A6V7TJS3"/>
<comment type="caution">
    <text evidence="2">The sequence shown here is derived from an EMBL/GenBank/DDBJ whole genome shotgun (WGS) entry which is preliminary data.</text>
</comment>
<organism evidence="2 3">
    <name type="scientific">Meloidogyne enterolobii</name>
    <name type="common">Root-knot nematode worm</name>
    <name type="synonym">Meloidogyne mayaguensis</name>
    <dbReference type="NCBI Taxonomy" id="390850"/>
    <lineage>
        <taxon>Eukaryota</taxon>
        <taxon>Metazoa</taxon>
        <taxon>Ecdysozoa</taxon>
        <taxon>Nematoda</taxon>
        <taxon>Chromadorea</taxon>
        <taxon>Rhabditida</taxon>
        <taxon>Tylenchina</taxon>
        <taxon>Tylenchomorpha</taxon>
        <taxon>Tylenchoidea</taxon>
        <taxon>Meloidogynidae</taxon>
        <taxon>Meloidogyninae</taxon>
        <taxon>Meloidogyne</taxon>
    </lineage>
</organism>
<dbReference type="EMBL" id="CAJEWN010000002">
    <property type="protein sequence ID" value="CAD2123563.1"/>
    <property type="molecule type" value="Genomic_DNA"/>
</dbReference>
<evidence type="ECO:0000313" key="1">
    <source>
        <dbReference type="EMBL" id="CAD2123563.1"/>
    </source>
</evidence>
<sequence>MFIKINRIGGRRKFSRNDALGLFFINRSCNARDEISLMLRKYKNLNNTIEIKIYCLTKEIKN</sequence>
<name>A0A6V7TJS3_MELEN</name>
<protein>
    <submittedName>
        <fullName evidence="2">Uncharacterized protein</fullName>
    </submittedName>
</protein>
<dbReference type="Proteomes" id="UP000580250">
    <property type="component" value="Unassembled WGS sequence"/>
</dbReference>
<dbReference type="EMBL" id="CAJEWN010000002">
    <property type="protein sequence ID" value="CAD2123565.1"/>
    <property type="molecule type" value="Genomic_DNA"/>
</dbReference>